<evidence type="ECO:0000313" key="2">
    <source>
        <dbReference type="Proteomes" id="UP001479436"/>
    </source>
</evidence>
<keyword evidence="1" id="KW-0808">Transferase</keyword>
<dbReference type="GO" id="GO:0061711">
    <property type="term" value="F:tRNA N(6)-L-threonylcarbamoyladenine synthase activity"/>
    <property type="evidence" value="ECO:0007669"/>
    <property type="project" value="UniProtKB-EC"/>
</dbReference>
<protein>
    <submittedName>
        <fullName evidence="1">Mitochondrial tRNAs modification protein</fullName>
        <ecNumber evidence="1">2.3.1.234</ecNumber>
    </submittedName>
</protein>
<dbReference type="PANTHER" id="PTHR11735">
    <property type="entry name" value="TRNA N6-ADENOSINE THREONYLCARBAMOYLTRANSFERASE"/>
    <property type="match status" value="1"/>
</dbReference>
<accession>A0ABR2WFM0</accession>
<dbReference type="Proteomes" id="UP001479436">
    <property type="component" value="Unassembled WGS sequence"/>
</dbReference>
<sequence length="61" mass="6957">LTELASKYDANLVCPPPHLCTDNGVMIAWAGIERYQRGLFNSLEIDFIPKWPIEEINDPLQ</sequence>
<keyword evidence="2" id="KW-1185">Reference proteome</keyword>
<gene>
    <name evidence="1" type="primary">QRI7_2</name>
    <name evidence="1" type="ORF">K7432_015821</name>
</gene>
<dbReference type="PANTHER" id="PTHR11735:SF6">
    <property type="entry name" value="TRNA N6-ADENOSINE THREONYLCARBAMOYLTRANSFERASE, MITOCHONDRIAL"/>
    <property type="match status" value="1"/>
</dbReference>
<dbReference type="InterPro" id="IPR000905">
    <property type="entry name" value="Gcp-like_dom"/>
</dbReference>
<proteinExistence type="predicted"/>
<name>A0ABR2WFM0_9FUNG</name>
<keyword evidence="1" id="KW-0012">Acyltransferase</keyword>
<reference evidence="1 2" key="1">
    <citation type="submission" date="2023-04" db="EMBL/GenBank/DDBJ databases">
        <title>Genome of Basidiobolus ranarum AG-B5.</title>
        <authorList>
            <person name="Stajich J.E."/>
            <person name="Carter-House D."/>
            <person name="Gryganskyi A."/>
        </authorList>
    </citation>
    <scope>NUCLEOTIDE SEQUENCE [LARGE SCALE GENOMIC DNA]</scope>
    <source>
        <strain evidence="1 2">AG-B5</strain>
    </source>
</reference>
<dbReference type="Gene3D" id="3.30.420.40">
    <property type="match status" value="1"/>
</dbReference>
<comment type="caution">
    <text evidence="1">The sequence shown here is derived from an EMBL/GenBank/DDBJ whole genome shotgun (WGS) entry which is preliminary data.</text>
</comment>
<dbReference type="EC" id="2.3.1.234" evidence="1"/>
<organism evidence="1 2">
    <name type="scientific">Basidiobolus ranarum</name>
    <dbReference type="NCBI Taxonomy" id="34480"/>
    <lineage>
        <taxon>Eukaryota</taxon>
        <taxon>Fungi</taxon>
        <taxon>Fungi incertae sedis</taxon>
        <taxon>Zoopagomycota</taxon>
        <taxon>Entomophthoromycotina</taxon>
        <taxon>Basidiobolomycetes</taxon>
        <taxon>Basidiobolales</taxon>
        <taxon>Basidiobolaceae</taxon>
        <taxon>Basidiobolus</taxon>
    </lineage>
</organism>
<dbReference type="EMBL" id="JASJQH010002296">
    <property type="protein sequence ID" value="KAK9760307.1"/>
    <property type="molecule type" value="Genomic_DNA"/>
</dbReference>
<feature type="non-terminal residue" evidence="1">
    <location>
        <position position="1"/>
    </location>
</feature>
<evidence type="ECO:0000313" key="1">
    <source>
        <dbReference type="EMBL" id="KAK9760307.1"/>
    </source>
</evidence>